<dbReference type="EC" id="3.1.2.4" evidence="2"/>
<dbReference type="InterPro" id="IPR029045">
    <property type="entry name" value="ClpP/crotonase-like_dom_sf"/>
</dbReference>
<gene>
    <name evidence="4" type="ORF">HHK36_025913</name>
</gene>
<evidence type="ECO:0000256" key="1">
    <source>
        <dbReference type="ARBA" id="ARBA00022801"/>
    </source>
</evidence>
<proteinExistence type="inferred from homology"/>
<organism evidence="4 5">
    <name type="scientific">Tetracentron sinense</name>
    <name type="common">Spur-leaf</name>
    <dbReference type="NCBI Taxonomy" id="13715"/>
    <lineage>
        <taxon>Eukaryota</taxon>
        <taxon>Viridiplantae</taxon>
        <taxon>Streptophyta</taxon>
        <taxon>Embryophyta</taxon>
        <taxon>Tracheophyta</taxon>
        <taxon>Spermatophyta</taxon>
        <taxon>Magnoliopsida</taxon>
        <taxon>Trochodendrales</taxon>
        <taxon>Trochodendraceae</taxon>
        <taxon>Tetracentron</taxon>
    </lineage>
</organism>
<sequence length="565" mass="63516">MQSFKALSTLRRSLRFLPHHCRSFSALPNYAQTDDLQNQVLVEGRAKSRAAILNRPFALNALTASMAVRLEKLYESWEENPDIGFVIMKGSGKAFCSGGDVVTLYHLLNEGKVEDCKKFFGILYKFIYLLGTYVKPHVAILDGITMGGGAGISLPGMFRVATDKTIFATPETQMGFHPDAGASFYLSRLPGYLGPGYRDTARSRHVLHVAQKLKLNPQRLLDFDTGPTERDGIDTTQTFYFRVPWPVASSKTLLSISIQTRPFIALMVPEPKIQHSLAGEYLALTGEKLNGVEMIACGLATHYSLNARLAWVEERLGKLITDDPSIIETSLSQFGDLVYTDKSSVLHSFQLIICEQVCLREAFNVTNVSRGSESSDIPPGYINDGRYRISRPEAGKLQSKFRPVRNQPTQFVYEHNIEFCSPQPRIETIDRCFGQDTVEEIFDALENEAASSYDEWCTSALKKLKEASPLSLKVSLRSIQEGRFQSLDRCLTREYRMSLNGISKRVSNDFCEGVRARLVDKDYAPKWDPPSLEQVTKDMVDCYFSPLSEFEPELDLPTALREPFI</sequence>
<comment type="function">
    <text evidence="2">Hydrolyzes 3-hydroxyisobutyryl-CoA (HIBYL-CoA), a saline catabolite. Has high activity toward isobutyryl-CoA. Could be an isobutyryl-CoA dehydrogenase that functions in valine catabolism.</text>
</comment>
<reference evidence="4 5" key="1">
    <citation type="submission" date="2020-04" db="EMBL/GenBank/DDBJ databases">
        <title>Plant Genome Project.</title>
        <authorList>
            <person name="Zhang R.-G."/>
        </authorList>
    </citation>
    <scope>NUCLEOTIDE SEQUENCE [LARGE SCALE GENOMIC DNA]</scope>
    <source>
        <strain evidence="4">YNK0</strain>
        <tissue evidence="4">Leaf</tissue>
    </source>
</reference>
<feature type="domain" description="Enoyl-CoA hydratase/isomerase" evidence="3">
    <location>
        <begin position="49"/>
        <end position="194"/>
    </location>
</feature>
<protein>
    <recommendedName>
        <fullName evidence="2">3-hydroxyisobutyryl-CoA hydrolase</fullName>
        <shortName evidence="2">HIB-CoA hydrolase</shortName>
        <shortName evidence="2">HIBYL-CoA-H</shortName>
        <ecNumber evidence="2">3.1.2.4</ecNumber>
    </recommendedName>
    <alternativeName>
        <fullName evidence="2">3-hydroxyisobutyryl-coenzyme A hydrolase</fullName>
    </alternativeName>
</protein>
<dbReference type="AlphaFoldDB" id="A0A834YM33"/>
<dbReference type="GO" id="GO:0006574">
    <property type="term" value="P:L-valine catabolic process"/>
    <property type="evidence" value="ECO:0007669"/>
    <property type="project" value="UniProtKB-UniRule"/>
</dbReference>
<dbReference type="SUPFAM" id="SSF52096">
    <property type="entry name" value="ClpP/crotonase"/>
    <property type="match status" value="1"/>
</dbReference>
<evidence type="ECO:0000313" key="4">
    <source>
        <dbReference type="EMBL" id="KAF8389220.1"/>
    </source>
</evidence>
<dbReference type="Proteomes" id="UP000655225">
    <property type="component" value="Unassembled WGS sequence"/>
</dbReference>
<dbReference type="PANTHER" id="PTHR43176">
    <property type="entry name" value="3-HYDROXYISOBUTYRYL-COA HYDROLASE-RELATED"/>
    <property type="match status" value="1"/>
</dbReference>
<comment type="catalytic activity">
    <reaction evidence="2">
        <text>3-hydroxy-2-methylpropanoyl-CoA + H2O = 3-hydroxy-2-methylpropanoate + CoA + H(+)</text>
        <dbReference type="Rhea" id="RHEA:20888"/>
        <dbReference type="ChEBI" id="CHEBI:11805"/>
        <dbReference type="ChEBI" id="CHEBI:15377"/>
        <dbReference type="ChEBI" id="CHEBI:15378"/>
        <dbReference type="ChEBI" id="CHEBI:57287"/>
        <dbReference type="ChEBI" id="CHEBI:57340"/>
        <dbReference type="EC" id="3.1.2.4"/>
    </reaction>
</comment>
<accession>A0A834YM33</accession>
<evidence type="ECO:0000256" key="2">
    <source>
        <dbReference type="RuleBase" id="RU369070"/>
    </source>
</evidence>
<dbReference type="GO" id="GO:0003860">
    <property type="term" value="F:3-hydroxyisobutyryl-CoA hydrolase activity"/>
    <property type="evidence" value="ECO:0007669"/>
    <property type="project" value="UniProtKB-UniRule"/>
</dbReference>
<name>A0A834YM33_TETSI</name>
<feature type="domain" description="Enoyl-CoA hydratase/isomerase" evidence="3">
    <location>
        <begin position="278"/>
        <end position="350"/>
    </location>
</feature>
<feature type="domain" description="Enoyl-CoA hydratase/isomerase" evidence="3">
    <location>
        <begin position="423"/>
        <end position="544"/>
    </location>
</feature>
<comment type="pathway">
    <text evidence="2">Amino-acid degradation; L-valine degradation.</text>
</comment>
<dbReference type="InterPro" id="IPR045004">
    <property type="entry name" value="ECH_dom"/>
</dbReference>
<dbReference type="InterPro" id="IPR032259">
    <property type="entry name" value="HIBYL-CoA-H"/>
</dbReference>
<dbReference type="OMA" id="TESCDEW"/>
<comment type="similarity">
    <text evidence="2">Belongs to the enoyl-CoA hydratase/isomerase family.</text>
</comment>
<dbReference type="PANTHER" id="PTHR43176:SF14">
    <property type="entry name" value="SMALL RIBOSOMAL SUBUNIT PROTEIN MS47"/>
    <property type="match status" value="1"/>
</dbReference>
<dbReference type="CDD" id="cd06558">
    <property type="entry name" value="crotonase-like"/>
    <property type="match status" value="1"/>
</dbReference>
<dbReference type="OrthoDB" id="16820at2759"/>
<dbReference type="Pfam" id="PF16113">
    <property type="entry name" value="ECH_2"/>
    <property type="match status" value="3"/>
</dbReference>
<comment type="caution">
    <text evidence="4">The sequence shown here is derived from an EMBL/GenBank/DDBJ whole genome shotgun (WGS) entry which is preliminary data.</text>
</comment>
<evidence type="ECO:0000259" key="3">
    <source>
        <dbReference type="Pfam" id="PF16113"/>
    </source>
</evidence>
<dbReference type="Gene3D" id="3.90.226.10">
    <property type="entry name" value="2-enoyl-CoA Hydratase, Chain A, domain 1"/>
    <property type="match status" value="3"/>
</dbReference>
<evidence type="ECO:0000313" key="5">
    <source>
        <dbReference type="Proteomes" id="UP000655225"/>
    </source>
</evidence>
<dbReference type="EMBL" id="JABCRI010000019">
    <property type="protein sequence ID" value="KAF8389220.1"/>
    <property type="molecule type" value="Genomic_DNA"/>
</dbReference>
<keyword evidence="1 2" id="KW-0378">Hydrolase</keyword>
<keyword evidence="5" id="KW-1185">Reference proteome</keyword>